<dbReference type="GO" id="GO:0016757">
    <property type="term" value="F:glycosyltransferase activity"/>
    <property type="evidence" value="ECO:0007669"/>
    <property type="project" value="TreeGrafter"/>
</dbReference>
<dbReference type="Pfam" id="PF03407">
    <property type="entry name" value="Nucleotid_trans"/>
    <property type="match status" value="1"/>
</dbReference>
<gene>
    <name evidence="2" type="ORF">BU14_0575s0003</name>
</gene>
<dbReference type="AlphaFoldDB" id="A0A1X6NRV0"/>
<evidence type="ECO:0000313" key="3">
    <source>
        <dbReference type="Proteomes" id="UP000218209"/>
    </source>
</evidence>
<dbReference type="Proteomes" id="UP000218209">
    <property type="component" value="Unassembled WGS sequence"/>
</dbReference>
<name>A0A1X6NRV0_PORUM</name>
<protein>
    <recommendedName>
        <fullName evidence="1">Nucleotide-diphospho-sugar transferase domain-containing protein</fullName>
    </recommendedName>
</protein>
<dbReference type="OrthoDB" id="1712432at2759"/>
<dbReference type="EMBL" id="KV919156">
    <property type="protein sequence ID" value="OSX71216.1"/>
    <property type="molecule type" value="Genomic_DNA"/>
</dbReference>
<sequence>MALSWLCNVRALDALPHALVFAAADGESYDRLTAAVAAAGGGGGRGGSGGGASGVAPLLSSTASRLLGAADANRGAAARKPLVAASTAPPSTSAGGVAGAAAAALPSLAGRVAVIRLSGVGGGRATGADGSPGGRGDSFGAPGYWQLMLERTLLLSQLLDRGVGVLLFETDQVWMGNPMPDVLRLVSGGCSADAVRHPPTAGGGGAAGAPAAVPIGVPVRRADLVGTTNTRNEIMGNFLFLRPTLATRRLWSEVSTQFAAVYKRHKLARRRSSRALDIDNDQSLLTDLATRSRKQRRWTATHPAARVCVLPRNKYVDGRWYDAYSTSGKSHAFRLHYRGSAAAAPVVINNNFIVGIPAKESRAKRYGHWFVSSAGVCDAPAVHRAVARLHPERARR</sequence>
<proteinExistence type="predicted"/>
<dbReference type="PANTHER" id="PTHR47032">
    <property type="entry name" value="UDP-D-XYLOSE:L-FUCOSE ALPHA-1,3-D-XYLOSYLTRANSFERASE-RELATED"/>
    <property type="match status" value="1"/>
</dbReference>
<reference evidence="2 3" key="1">
    <citation type="submission" date="2017-03" db="EMBL/GenBank/DDBJ databases">
        <title>WGS assembly of Porphyra umbilicalis.</title>
        <authorList>
            <person name="Brawley S.H."/>
            <person name="Blouin N.A."/>
            <person name="Ficko-Blean E."/>
            <person name="Wheeler G.L."/>
            <person name="Lohr M."/>
            <person name="Goodson H.V."/>
            <person name="Jenkins J.W."/>
            <person name="Blaby-Haas C.E."/>
            <person name="Helliwell K.E."/>
            <person name="Chan C."/>
            <person name="Marriage T."/>
            <person name="Bhattacharya D."/>
            <person name="Klein A.S."/>
            <person name="Badis Y."/>
            <person name="Brodie J."/>
            <person name="Cao Y."/>
            <person name="Collen J."/>
            <person name="Dittami S.M."/>
            <person name="Gachon C.M."/>
            <person name="Green B.R."/>
            <person name="Karpowicz S."/>
            <person name="Kim J.W."/>
            <person name="Kudahl U."/>
            <person name="Lin S."/>
            <person name="Michel G."/>
            <person name="Mittag M."/>
            <person name="Olson B.J."/>
            <person name="Pangilinan J."/>
            <person name="Peng Y."/>
            <person name="Qiu H."/>
            <person name="Shu S."/>
            <person name="Singer J.T."/>
            <person name="Smith A.G."/>
            <person name="Sprecher B.N."/>
            <person name="Wagner V."/>
            <person name="Wang W."/>
            <person name="Wang Z.-Y."/>
            <person name="Yan J."/>
            <person name="Yarish C."/>
            <person name="Zoeuner-Riek S."/>
            <person name="Zhuang Y."/>
            <person name="Zou Y."/>
            <person name="Lindquist E.A."/>
            <person name="Grimwood J."/>
            <person name="Barry K."/>
            <person name="Rokhsar D.S."/>
            <person name="Schmutz J."/>
            <person name="Stiller J.W."/>
            <person name="Grossman A.R."/>
            <person name="Prochnik S.E."/>
        </authorList>
    </citation>
    <scope>NUCLEOTIDE SEQUENCE [LARGE SCALE GENOMIC DNA]</scope>
    <source>
        <strain evidence="2">4086291</strain>
    </source>
</reference>
<accession>A0A1X6NRV0</accession>
<dbReference type="InterPro" id="IPR005069">
    <property type="entry name" value="Nucl-diP-sugar_transferase"/>
</dbReference>
<dbReference type="InterPro" id="IPR052636">
    <property type="entry name" value="UDP-D-xylose:L-fucose_XylT"/>
</dbReference>
<dbReference type="GO" id="GO:0005794">
    <property type="term" value="C:Golgi apparatus"/>
    <property type="evidence" value="ECO:0007669"/>
    <property type="project" value="TreeGrafter"/>
</dbReference>
<feature type="domain" description="Nucleotide-diphospho-sugar transferase" evidence="1">
    <location>
        <begin position="137"/>
        <end position="361"/>
    </location>
</feature>
<organism evidence="2 3">
    <name type="scientific">Porphyra umbilicalis</name>
    <name type="common">Purple laver</name>
    <name type="synonym">Red alga</name>
    <dbReference type="NCBI Taxonomy" id="2786"/>
    <lineage>
        <taxon>Eukaryota</taxon>
        <taxon>Rhodophyta</taxon>
        <taxon>Bangiophyceae</taxon>
        <taxon>Bangiales</taxon>
        <taxon>Bangiaceae</taxon>
        <taxon>Porphyra</taxon>
    </lineage>
</organism>
<evidence type="ECO:0000313" key="2">
    <source>
        <dbReference type="EMBL" id="OSX71216.1"/>
    </source>
</evidence>
<keyword evidence="3" id="KW-1185">Reference proteome</keyword>
<dbReference type="PANTHER" id="PTHR47032:SF1">
    <property type="entry name" value="UDP-D-XYLOSE:L-FUCOSE ALPHA-1,3-D-XYLOSYLTRANSFERASE-RELATED"/>
    <property type="match status" value="1"/>
</dbReference>
<evidence type="ECO:0000259" key="1">
    <source>
        <dbReference type="Pfam" id="PF03407"/>
    </source>
</evidence>